<accession>A0A6L3ZH22</accession>
<dbReference type="InterPro" id="IPR000182">
    <property type="entry name" value="GNAT_dom"/>
</dbReference>
<evidence type="ECO:0000313" key="2">
    <source>
        <dbReference type="EMBL" id="KAB2816624.1"/>
    </source>
</evidence>
<dbReference type="PROSITE" id="PS51186">
    <property type="entry name" value="GNAT"/>
    <property type="match status" value="1"/>
</dbReference>
<dbReference type="AlphaFoldDB" id="A0A6L3ZH22"/>
<dbReference type="InterPro" id="IPR016181">
    <property type="entry name" value="Acyl_CoA_acyltransferase"/>
</dbReference>
<dbReference type="GO" id="GO:0016747">
    <property type="term" value="F:acyltransferase activity, transferring groups other than amino-acyl groups"/>
    <property type="evidence" value="ECO:0007669"/>
    <property type="project" value="InterPro"/>
</dbReference>
<dbReference type="Pfam" id="PF13302">
    <property type="entry name" value="Acetyltransf_3"/>
    <property type="match status" value="1"/>
</dbReference>
<evidence type="ECO:0000259" key="1">
    <source>
        <dbReference type="PROSITE" id="PS51186"/>
    </source>
</evidence>
<dbReference type="RefSeq" id="WP_151694052.1">
    <property type="nucleotide sequence ID" value="NZ_BMGX01000001.1"/>
</dbReference>
<dbReference type="OrthoDB" id="9788916at2"/>
<keyword evidence="2" id="KW-0808">Transferase</keyword>
<gene>
    <name evidence="2" type="ORF">F8C82_13160</name>
</gene>
<reference evidence="2 3" key="1">
    <citation type="submission" date="2019-10" db="EMBL/GenBank/DDBJ databases">
        <title>Genome sequence of Phaeocystidibacter marisrubri JCM30614 (type strain).</title>
        <authorList>
            <person name="Bowman J.P."/>
        </authorList>
    </citation>
    <scope>NUCLEOTIDE SEQUENCE [LARGE SCALE GENOMIC DNA]</scope>
    <source>
        <strain evidence="2 3">JCM 30614</strain>
    </source>
</reference>
<name>A0A6L3ZH22_9FLAO</name>
<organism evidence="2 3">
    <name type="scientific">Phaeocystidibacter marisrubri</name>
    <dbReference type="NCBI Taxonomy" id="1577780"/>
    <lineage>
        <taxon>Bacteria</taxon>
        <taxon>Pseudomonadati</taxon>
        <taxon>Bacteroidota</taxon>
        <taxon>Flavobacteriia</taxon>
        <taxon>Flavobacteriales</taxon>
        <taxon>Phaeocystidibacteraceae</taxon>
        <taxon>Phaeocystidibacter</taxon>
    </lineage>
</organism>
<dbReference type="Proteomes" id="UP000484164">
    <property type="component" value="Unassembled WGS sequence"/>
</dbReference>
<keyword evidence="3" id="KW-1185">Reference proteome</keyword>
<dbReference type="PANTHER" id="PTHR43792">
    <property type="entry name" value="GNAT FAMILY, PUTATIVE (AFU_ORTHOLOGUE AFUA_3G00765)-RELATED-RELATED"/>
    <property type="match status" value="1"/>
</dbReference>
<feature type="domain" description="N-acetyltransferase" evidence="1">
    <location>
        <begin position="8"/>
        <end position="168"/>
    </location>
</feature>
<comment type="caution">
    <text evidence="2">The sequence shown here is derived from an EMBL/GenBank/DDBJ whole genome shotgun (WGS) entry which is preliminary data.</text>
</comment>
<dbReference type="Gene3D" id="3.40.630.30">
    <property type="match status" value="1"/>
</dbReference>
<protein>
    <submittedName>
        <fullName evidence="2">GNAT family N-acetyltransferase</fullName>
    </submittedName>
</protein>
<proteinExistence type="predicted"/>
<dbReference type="EMBL" id="WBVQ01000002">
    <property type="protein sequence ID" value="KAB2816624.1"/>
    <property type="molecule type" value="Genomic_DNA"/>
</dbReference>
<dbReference type="InterPro" id="IPR051531">
    <property type="entry name" value="N-acetyltransferase"/>
</dbReference>
<sequence>MIFETDRLIVRELSMSDLPSFTKLEGNPDIVRYTNSNAATPAEAKDDLLNIIENYTKQRPDKLIWAAVNKETEAFIGTVALVPFDDTTLEIGYRILVEHWGRGYATELCPALIEYGLTFENISRIYAEADVRNSASIHILDRFMTFTKEIQNERLNCIDRHYEVVRREASVA</sequence>
<dbReference type="SUPFAM" id="SSF55729">
    <property type="entry name" value="Acyl-CoA N-acyltransferases (Nat)"/>
    <property type="match status" value="1"/>
</dbReference>
<evidence type="ECO:0000313" key="3">
    <source>
        <dbReference type="Proteomes" id="UP000484164"/>
    </source>
</evidence>